<feature type="chain" id="PRO_5011597607" evidence="1">
    <location>
        <begin position="21"/>
        <end position="199"/>
    </location>
</feature>
<protein>
    <submittedName>
        <fullName evidence="2">Uncharacterized protein</fullName>
    </submittedName>
</protein>
<reference evidence="3" key="1">
    <citation type="submission" date="2016-10" db="EMBL/GenBank/DDBJ databases">
        <authorList>
            <person name="Varghese N."/>
            <person name="Submissions S."/>
        </authorList>
    </citation>
    <scope>NUCLEOTIDE SEQUENCE [LARGE SCALE GENOMIC DNA]</scope>
    <source>
        <strain evidence="3">Gh-67</strain>
    </source>
</reference>
<dbReference type="EMBL" id="FNCG01000013">
    <property type="protein sequence ID" value="SDH83935.1"/>
    <property type="molecule type" value="Genomic_DNA"/>
</dbReference>
<evidence type="ECO:0000313" key="2">
    <source>
        <dbReference type="EMBL" id="SDH83935.1"/>
    </source>
</evidence>
<dbReference type="RefSeq" id="WP_091172046.1">
    <property type="nucleotide sequence ID" value="NZ_FNCG01000013.1"/>
</dbReference>
<dbReference type="AlphaFoldDB" id="A0A1G8FP76"/>
<evidence type="ECO:0000313" key="3">
    <source>
        <dbReference type="Proteomes" id="UP000199705"/>
    </source>
</evidence>
<dbReference type="Proteomes" id="UP000199705">
    <property type="component" value="Unassembled WGS sequence"/>
</dbReference>
<gene>
    <name evidence="2" type="ORF">SAMN05192573_11317</name>
</gene>
<dbReference type="STRING" id="551996.SAMN05192573_11317"/>
<proteinExistence type="predicted"/>
<keyword evidence="1" id="KW-0732">Signal</keyword>
<name>A0A1G8FP76_9SPHI</name>
<feature type="signal peptide" evidence="1">
    <location>
        <begin position="1"/>
        <end position="20"/>
    </location>
</feature>
<organism evidence="2 3">
    <name type="scientific">Mucilaginibacter gossypii</name>
    <dbReference type="NCBI Taxonomy" id="551996"/>
    <lineage>
        <taxon>Bacteria</taxon>
        <taxon>Pseudomonadati</taxon>
        <taxon>Bacteroidota</taxon>
        <taxon>Sphingobacteriia</taxon>
        <taxon>Sphingobacteriales</taxon>
        <taxon>Sphingobacteriaceae</taxon>
        <taxon>Mucilaginibacter</taxon>
    </lineage>
</organism>
<evidence type="ECO:0000256" key="1">
    <source>
        <dbReference type="SAM" id="SignalP"/>
    </source>
</evidence>
<accession>A0A1G8FP76</accession>
<keyword evidence="3" id="KW-1185">Reference proteome</keyword>
<sequence>MKKFLILLFILSVAFTRSHAQELVPDAQFSTLIGFLNEENWPEAAKLSEAILKKIPGNKQDDDAPAVIRYMHIISEAGLMYMGKLTKTEALKNVSGYIGHTIFSPSRYTSLKYGLNRIVSSDNKTDTLASSCTNRKGTDLYTSESIVPAHPITIDEFKSYDGKLFRIGGVLKSISVAGNMMPHFNIVIDKAILEPGDKQ</sequence>